<feature type="compositionally biased region" description="Low complexity" evidence="1">
    <location>
        <begin position="36"/>
        <end position="64"/>
    </location>
</feature>
<keyword evidence="5" id="KW-1185">Reference proteome</keyword>
<protein>
    <submittedName>
        <fullName evidence="4">DUF4394 domain-containing protein</fullName>
    </submittedName>
</protein>
<dbReference type="EMBL" id="JAAIYO010000008">
    <property type="protein sequence ID" value="MBE4751394.1"/>
    <property type="molecule type" value="Genomic_DNA"/>
</dbReference>
<dbReference type="Pfam" id="PF14339">
    <property type="entry name" value="DUF4394"/>
    <property type="match status" value="2"/>
</dbReference>
<name>A0ABR9PU56_9BACT</name>
<evidence type="ECO:0000313" key="5">
    <source>
        <dbReference type="Proteomes" id="UP001516472"/>
    </source>
</evidence>
<dbReference type="InterPro" id="IPR025507">
    <property type="entry name" value="DUF4394"/>
</dbReference>
<dbReference type="SUPFAM" id="SSF75011">
    <property type="entry name" value="3-carboxy-cis,cis-mucoante lactonizing enzyme"/>
    <property type="match status" value="1"/>
</dbReference>
<evidence type="ECO:0000259" key="3">
    <source>
        <dbReference type="Pfam" id="PF14339"/>
    </source>
</evidence>
<organism evidence="4 5">
    <name type="scientific">Corallococcus soli</name>
    <dbReference type="NCBI Taxonomy" id="2710757"/>
    <lineage>
        <taxon>Bacteria</taxon>
        <taxon>Pseudomonadati</taxon>
        <taxon>Myxococcota</taxon>
        <taxon>Myxococcia</taxon>
        <taxon>Myxococcales</taxon>
        <taxon>Cystobacterineae</taxon>
        <taxon>Myxococcaceae</taxon>
        <taxon>Corallococcus</taxon>
    </lineage>
</organism>
<keyword evidence="2" id="KW-0732">Signal</keyword>
<feature type="chain" id="PRO_5046501516" evidence="2">
    <location>
        <begin position="25"/>
        <end position="573"/>
    </location>
</feature>
<evidence type="ECO:0000256" key="2">
    <source>
        <dbReference type="SAM" id="SignalP"/>
    </source>
</evidence>
<feature type="signal peptide" evidence="2">
    <location>
        <begin position="1"/>
        <end position="24"/>
    </location>
</feature>
<comment type="caution">
    <text evidence="4">The sequence shown here is derived from an EMBL/GenBank/DDBJ whole genome shotgun (WGS) entry which is preliminary data.</text>
</comment>
<evidence type="ECO:0000313" key="4">
    <source>
        <dbReference type="EMBL" id="MBE4751394.1"/>
    </source>
</evidence>
<evidence type="ECO:0000256" key="1">
    <source>
        <dbReference type="SAM" id="MobiDB-lite"/>
    </source>
</evidence>
<dbReference type="PROSITE" id="PS51257">
    <property type="entry name" value="PROKAR_LIPOPROTEIN"/>
    <property type="match status" value="1"/>
</dbReference>
<feature type="region of interest" description="Disordered" evidence="1">
    <location>
        <begin position="25"/>
        <end position="64"/>
    </location>
</feature>
<feature type="domain" description="DUF4394" evidence="3">
    <location>
        <begin position="329"/>
        <end position="553"/>
    </location>
</feature>
<dbReference type="RefSeq" id="WP_193428605.1">
    <property type="nucleotide sequence ID" value="NZ_CBCSIP010000372.1"/>
</dbReference>
<gene>
    <name evidence="4" type="ORF">G4177_24775</name>
</gene>
<dbReference type="Proteomes" id="UP001516472">
    <property type="component" value="Unassembled WGS sequence"/>
</dbReference>
<proteinExistence type="predicted"/>
<feature type="domain" description="DUF4394" evidence="3">
    <location>
        <begin position="81"/>
        <end position="311"/>
    </location>
</feature>
<sequence>MSLIRNQSRIFAALATALMLTACGDDDDDNPTPRPDAGTGMDAGTDAGTSTDAGTNTDAGTDGGSTPVMVGEVIALTASNKLVSFERATPGTLVGSVDVTGLDSGESLLGIDYRPADSQLYGLTSAGRIVTLAPDTGVATVKSTLVAMAGDDNPFTALSGTDFAVDFNPVADRLRVVSDTGQNLRINVDSGATTTDGAINGGNSGAKVTGAGYTNSFAETANTRLFVLDAATDTVYLQDPPNNGTLSAPAPLGVDASGVNGYDIDARTNVGYAALTVGGTQRLYRITPENTLGAATELAVIGTSEPLKGLALKQASGAAVYGLTRDSRLVRAAVSAPNTLTATVTLTGVPTGETLLGIDVRPADRKMYVLSSAGKLYTVDPQTGAVTAKSTLSADPADLTEPFTALSGARFVIDFNPVADRLRVVSDTGQNLRINVDSGATTTDGAINRSPAPVVFGAAYTNSVMGTTATALFDLERNSNVLARQDPPNNGTLVNVGALGVTFVGATGFDIAGGDNGLPLVAGRTANSGPHVLYQVNLLTGAATFFPRTATTAEMASIGGASGPELCDIAIVY</sequence>
<reference evidence="4 5" key="1">
    <citation type="submission" date="2020-02" db="EMBL/GenBank/DDBJ databases">
        <authorList>
            <person name="Babadi Z.K."/>
            <person name="Risdian C."/>
            <person name="Ebrahimipour G.H."/>
            <person name="Wink J."/>
        </authorList>
    </citation>
    <scope>NUCLEOTIDE SEQUENCE [LARGE SCALE GENOMIC DNA]</scope>
    <source>
        <strain evidence="4 5">ZKHCc1 1396</strain>
    </source>
</reference>
<accession>A0ABR9PU56</accession>